<evidence type="ECO:0000256" key="1">
    <source>
        <dbReference type="SAM" id="MobiDB-lite"/>
    </source>
</evidence>
<sequence>MVNLTFKLFFLFAAGLAQGQLGDDVEEILLKDYSIPDRDIVLRGMEFVPSPVLAALLVAIAVQTEIVAMPVPSATTAIAAPIMIWVVHNGVAALEGRIVAPMAIAALGINIALLVDAAVRERSAVAPADGAVYQDMSPAATGYTCYRDSLNQPRCSSGGSGGGAVYTTSRTTSTYADTNTYTTRYTSVSTSTTSTRPSPTLDTDTPDLGDLSPTTTTQAPPTTTNINGNRTSSSGTPVITGANGPTGTGGFLGPSNHAEGRSIPLAVSGLLYPLLPLLFL</sequence>
<evidence type="ECO:0000313" key="3">
    <source>
        <dbReference type="EMBL" id="RXW25763.1"/>
    </source>
</evidence>
<feature type="chain" id="PRO_5020744785" evidence="2">
    <location>
        <begin position="20"/>
        <end position="280"/>
    </location>
</feature>
<dbReference type="EMBL" id="SDEE01000001">
    <property type="protein sequence ID" value="RXW25763.1"/>
    <property type="molecule type" value="Genomic_DNA"/>
</dbReference>
<proteinExistence type="predicted"/>
<protein>
    <submittedName>
        <fullName evidence="3">Uncharacterized protein</fullName>
    </submittedName>
</protein>
<organism evidence="3 4">
    <name type="scientific">Candolleomyces aberdarensis</name>
    <dbReference type="NCBI Taxonomy" id="2316362"/>
    <lineage>
        <taxon>Eukaryota</taxon>
        <taxon>Fungi</taxon>
        <taxon>Dikarya</taxon>
        <taxon>Basidiomycota</taxon>
        <taxon>Agaricomycotina</taxon>
        <taxon>Agaricomycetes</taxon>
        <taxon>Agaricomycetidae</taxon>
        <taxon>Agaricales</taxon>
        <taxon>Agaricineae</taxon>
        <taxon>Psathyrellaceae</taxon>
        <taxon>Candolleomyces</taxon>
    </lineage>
</organism>
<accession>A0A4Q2DZI8</accession>
<evidence type="ECO:0000313" key="4">
    <source>
        <dbReference type="Proteomes" id="UP000290288"/>
    </source>
</evidence>
<name>A0A4Q2DZI8_9AGAR</name>
<feature type="signal peptide" evidence="2">
    <location>
        <begin position="1"/>
        <end position="19"/>
    </location>
</feature>
<keyword evidence="4" id="KW-1185">Reference proteome</keyword>
<reference evidence="3 4" key="1">
    <citation type="submission" date="2019-01" db="EMBL/GenBank/DDBJ databases">
        <title>Draft genome sequence of Psathyrella aberdarensis IHI B618.</title>
        <authorList>
            <person name="Buettner E."/>
            <person name="Kellner H."/>
        </authorList>
    </citation>
    <scope>NUCLEOTIDE SEQUENCE [LARGE SCALE GENOMIC DNA]</scope>
    <source>
        <strain evidence="3 4">IHI B618</strain>
    </source>
</reference>
<feature type="region of interest" description="Disordered" evidence="1">
    <location>
        <begin position="186"/>
        <end position="236"/>
    </location>
</feature>
<feature type="compositionally biased region" description="Polar residues" evidence="1">
    <location>
        <begin position="225"/>
        <end position="236"/>
    </location>
</feature>
<dbReference type="AlphaFoldDB" id="A0A4Q2DZI8"/>
<keyword evidence="2" id="KW-0732">Signal</keyword>
<comment type="caution">
    <text evidence="3">The sequence shown here is derived from an EMBL/GenBank/DDBJ whole genome shotgun (WGS) entry which is preliminary data.</text>
</comment>
<dbReference type="Proteomes" id="UP000290288">
    <property type="component" value="Unassembled WGS sequence"/>
</dbReference>
<feature type="compositionally biased region" description="Low complexity" evidence="1">
    <location>
        <begin position="186"/>
        <end position="224"/>
    </location>
</feature>
<evidence type="ECO:0000256" key="2">
    <source>
        <dbReference type="SAM" id="SignalP"/>
    </source>
</evidence>
<gene>
    <name evidence="3" type="ORF">EST38_g8</name>
</gene>